<keyword evidence="3" id="KW-1185">Reference proteome</keyword>
<evidence type="ECO:0000256" key="1">
    <source>
        <dbReference type="SAM" id="Phobius"/>
    </source>
</evidence>
<dbReference type="STRING" id="908337.HMPREF9257_0057"/>
<feature type="transmembrane region" description="Helical" evidence="1">
    <location>
        <begin position="41"/>
        <end position="59"/>
    </location>
</feature>
<sequence length="80" mass="8831">MELSNKVYDGLKWFVLIFMPALAVLVGELGQVWAWPLVEDWVKVINLMTVFLGSILQISSMNYHGGSGKGLKTRGGISYG</sequence>
<evidence type="ECO:0008006" key="4">
    <source>
        <dbReference type="Google" id="ProtNLM"/>
    </source>
</evidence>
<dbReference type="EMBL" id="AENN01000006">
    <property type="protein sequence ID" value="EFR31644.1"/>
    <property type="molecule type" value="Genomic_DNA"/>
</dbReference>
<dbReference type="Pfam" id="PF16938">
    <property type="entry name" value="Phage_holin_Dp1"/>
    <property type="match status" value="1"/>
</dbReference>
<proteinExistence type="predicted"/>
<dbReference type="Proteomes" id="UP000005990">
    <property type="component" value="Unassembled WGS sequence"/>
</dbReference>
<accession>E4KN80</accession>
<organism evidence="2 3">
    <name type="scientific">Eremococcus coleocola ACS-139-V-Col8</name>
    <dbReference type="NCBI Taxonomy" id="908337"/>
    <lineage>
        <taxon>Bacteria</taxon>
        <taxon>Bacillati</taxon>
        <taxon>Bacillota</taxon>
        <taxon>Bacilli</taxon>
        <taxon>Lactobacillales</taxon>
        <taxon>Aerococcaceae</taxon>
        <taxon>Eremococcus</taxon>
    </lineage>
</organism>
<protein>
    <recommendedName>
        <fullName evidence="4">Holin</fullName>
    </recommendedName>
</protein>
<keyword evidence="1" id="KW-1133">Transmembrane helix</keyword>
<keyword evidence="1" id="KW-0812">Transmembrane</keyword>
<name>E4KN80_9LACT</name>
<gene>
    <name evidence="2" type="ORF">HMPREF9257_0057</name>
</gene>
<dbReference type="AlphaFoldDB" id="E4KN80"/>
<evidence type="ECO:0000313" key="3">
    <source>
        <dbReference type="Proteomes" id="UP000005990"/>
    </source>
</evidence>
<feature type="transmembrane region" description="Helical" evidence="1">
    <location>
        <begin position="12"/>
        <end position="35"/>
    </location>
</feature>
<dbReference type="eggNOG" id="ENOG5033DW0">
    <property type="taxonomic scope" value="Bacteria"/>
</dbReference>
<keyword evidence="1" id="KW-0472">Membrane</keyword>
<evidence type="ECO:0000313" key="2">
    <source>
        <dbReference type="EMBL" id="EFR31644.1"/>
    </source>
</evidence>
<reference evidence="2 3" key="1">
    <citation type="submission" date="2010-10" db="EMBL/GenBank/DDBJ databases">
        <authorList>
            <person name="Durkin A.S."/>
            <person name="Madupu R."/>
            <person name="Torralba M."/>
            <person name="Gillis M."/>
            <person name="Methe B."/>
            <person name="Sutton G."/>
            <person name="Nelson K.E."/>
        </authorList>
    </citation>
    <scope>NUCLEOTIDE SEQUENCE [LARGE SCALE GENOMIC DNA]</scope>
    <source>
        <strain evidence="2 3">ACS-139-V-Col8</strain>
    </source>
</reference>
<dbReference type="RefSeq" id="WP_006417776.1">
    <property type="nucleotide sequence ID" value="NZ_AENN01000006.1"/>
</dbReference>
<dbReference type="OrthoDB" id="1972048at2"/>
<dbReference type="InterPro" id="IPR031612">
    <property type="entry name" value="Phage_holin_Dp1"/>
</dbReference>
<comment type="caution">
    <text evidence="2">The sequence shown here is derived from an EMBL/GenBank/DDBJ whole genome shotgun (WGS) entry which is preliminary data.</text>
</comment>